<gene>
    <name evidence="2" type="ORF">MAR_016358</name>
</gene>
<dbReference type="InterPro" id="IPR043502">
    <property type="entry name" value="DNA/RNA_pol_sf"/>
</dbReference>
<dbReference type="SUPFAM" id="SSF56672">
    <property type="entry name" value="DNA/RNA polymerases"/>
    <property type="match status" value="1"/>
</dbReference>
<organism evidence="2 3">
    <name type="scientific">Mya arenaria</name>
    <name type="common">Soft-shell clam</name>
    <dbReference type="NCBI Taxonomy" id="6604"/>
    <lineage>
        <taxon>Eukaryota</taxon>
        <taxon>Metazoa</taxon>
        <taxon>Spiralia</taxon>
        <taxon>Lophotrochozoa</taxon>
        <taxon>Mollusca</taxon>
        <taxon>Bivalvia</taxon>
        <taxon>Autobranchia</taxon>
        <taxon>Heteroconchia</taxon>
        <taxon>Euheterodonta</taxon>
        <taxon>Imparidentia</taxon>
        <taxon>Neoheterodontei</taxon>
        <taxon>Myida</taxon>
        <taxon>Myoidea</taxon>
        <taxon>Myidae</taxon>
        <taxon>Mya</taxon>
    </lineage>
</organism>
<reference evidence="2" key="1">
    <citation type="submission" date="2022-11" db="EMBL/GenBank/DDBJ databases">
        <title>Centuries of genome instability and evolution in soft-shell clam transmissible cancer (bioRxiv).</title>
        <authorList>
            <person name="Hart S.F.M."/>
            <person name="Yonemitsu M.A."/>
            <person name="Giersch R.M."/>
            <person name="Beal B.F."/>
            <person name="Arriagada G."/>
            <person name="Davis B.W."/>
            <person name="Ostrander E.A."/>
            <person name="Goff S.P."/>
            <person name="Metzger M.J."/>
        </authorList>
    </citation>
    <scope>NUCLEOTIDE SEQUENCE</scope>
    <source>
        <strain evidence="2">MELC-2E11</strain>
        <tissue evidence="2">Siphon/mantle</tissue>
    </source>
</reference>
<protein>
    <submittedName>
        <fullName evidence="2">Uncharacterized protein</fullName>
    </submittedName>
</protein>
<accession>A0ABY7FNE4</accession>
<name>A0ABY7FNE4_MYAAR</name>
<dbReference type="EMBL" id="CP111023">
    <property type="protein sequence ID" value="WAR22384.1"/>
    <property type="molecule type" value="Genomic_DNA"/>
</dbReference>
<evidence type="ECO:0000313" key="2">
    <source>
        <dbReference type="EMBL" id="WAR22384.1"/>
    </source>
</evidence>
<sequence>MCAKHKHGASSSQQVPASKPSAPYPNRPKTAFNREFLCDKTLPMGLSHSCFFFEQFSIALKWIATSNFLQSASDIVVPIKVEKTYLPDTTMTFVGIELDSPWLKGCPLKKLKKYELQSLIGLLNFACASRTRFLRRMIDLTM</sequence>
<evidence type="ECO:0000313" key="3">
    <source>
        <dbReference type="Proteomes" id="UP001164746"/>
    </source>
</evidence>
<dbReference type="Proteomes" id="UP001164746">
    <property type="component" value="Chromosome 12"/>
</dbReference>
<feature type="region of interest" description="Disordered" evidence="1">
    <location>
        <begin position="1"/>
        <end position="26"/>
    </location>
</feature>
<evidence type="ECO:0000256" key="1">
    <source>
        <dbReference type="SAM" id="MobiDB-lite"/>
    </source>
</evidence>
<keyword evidence="3" id="KW-1185">Reference proteome</keyword>
<proteinExistence type="predicted"/>